<protein>
    <recommendedName>
        <fullName evidence="3">SCP2 domain-containing protein</fullName>
    </recommendedName>
</protein>
<organism evidence="1 2">
    <name type="scientific">Sinosporangium siamense</name>
    <dbReference type="NCBI Taxonomy" id="1367973"/>
    <lineage>
        <taxon>Bacteria</taxon>
        <taxon>Bacillati</taxon>
        <taxon>Actinomycetota</taxon>
        <taxon>Actinomycetes</taxon>
        <taxon>Streptosporangiales</taxon>
        <taxon>Streptosporangiaceae</taxon>
        <taxon>Sinosporangium</taxon>
    </lineage>
</organism>
<dbReference type="EMBL" id="BOOW01000050">
    <property type="protein sequence ID" value="GII96849.1"/>
    <property type="molecule type" value="Genomic_DNA"/>
</dbReference>
<dbReference type="InterPro" id="IPR036527">
    <property type="entry name" value="SCP2_sterol-bd_dom_sf"/>
</dbReference>
<evidence type="ECO:0000313" key="1">
    <source>
        <dbReference type="EMBL" id="GII96849.1"/>
    </source>
</evidence>
<dbReference type="RefSeq" id="WP_204031993.1">
    <property type="nucleotide sequence ID" value="NZ_BOOW01000050.1"/>
</dbReference>
<dbReference type="AlphaFoldDB" id="A0A919RRD6"/>
<accession>A0A919RRD6</accession>
<evidence type="ECO:0008006" key="3">
    <source>
        <dbReference type="Google" id="ProtNLM"/>
    </source>
</evidence>
<sequence length="143" mass="15898">MRFDNPGFVEALTKQLGANARFERETRWFDGSILLESGSSRLWLKVYRGKVIDHLPFQPPIGFTFKLGGPAAAWNKLLTGERRYADLVTPGVRHFDDDPALTRLGQMTSELGIEGNLMEASRLTEAVHTLVEIIIEVGQEAGA</sequence>
<dbReference type="Proteomes" id="UP000606172">
    <property type="component" value="Unassembled WGS sequence"/>
</dbReference>
<keyword evidence="2" id="KW-1185">Reference proteome</keyword>
<proteinExistence type="predicted"/>
<gene>
    <name evidence="1" type="ORF">Ssi02_70800</name>
</gene>
<name>A0A919RRD6_9ACTN</name>
<reference evidence="1" key="1">
    <citation type="submission" date="2021-01" db="EMBL/GenBank/DDBJ databases">
        <title>Whole genome shotgun sequence of Sinosporangium siamense NBRC 109515.</title>
        <authorList>
            <person name="Komaki H."/>
            <person name="Tamura T."/>
        </authorList>
    </citation>
    <scope>NUCLEOTIDE SEQUENCE</scope>
    <source>
        <strain evidence="1">NBRC 109515</strain>
    </source>
</reference>
<dbReference type="SUPFAM" id="SSF55718">
    <property type="entry name" value="SCP-like"/>
    <property type="match status" value="1"/>
</dbReference>
<comment type="caution">
    <text evidence="1">The sequence shown here is derived from an EMBL/GenBank/DDBJ whole genome shotgun (WGS) entry which is preliminary data.</text>
</comment>
<evidence type="ECO:0000313" key="2">
    <source>
        <dbReference type="Proteomes" id="UP000606172"/>
    </source>
</evidence>